<dbReference type="EMBL" id="CH473947">
    <property type="protein sequence ID" value="EDM03636.1"/>
    <property type="molecule type" value="Genomic_DNA"/>
</dbReference>
<reference evidence="2" key="1">
    <citation type="submission" date="2005-09" db="EMBL/GenBank/DDBJ databases">
        <authorList>
            <person name="Mural R.J."/>
            <person name="Li P.W."/>
            <person name="Adams M.D."/>
            <person name="Amanatides P.G."/>
            <person name="Baden-Tillson H."/>
            <person name="Barnstead M."/>
            <person name="Chin S.H."/>
            <person name="Dew I."/>
            <person name="Evans C.A."/>
            <person name="Ferriera S."/>
            <person name="Flanigan M."/>
            <person name="Fosler C."/>
            <person name="Glodek A."/>
            <person name="Gu Z."/>
            <person name="Holt R.A."/>
            <person name="Jennings D."/>
            <person name="Kraft C.L."/>
            <person name="Lu F."/>
            <person name="Nguyen T."/>
            <person name="Nusskern D.R."/>
            <person name="Pfannkoch C.M."/>
            <person name="Sitter C."/>
            <person name="Sutton G.G."/>
            <person name="Venter J.C."/>
            <person name="Wang Z."/>
            <person name="Woodage T."/>
            <person name="Zheng X.H."/>
            <person name="Zhong F."/>
        </authorList>
    </citation>
    <scope>NUCLEOTIDE SEQUENCE [LARGE SCALE GENOMIC DNA]</scope>
    <source>
        <strain>BN</strain>
        <strain evidence="2">Sprague-Dawley</strain>
    </source>
</reference>
<dbReference type="Proteomes" id="UP000234681">
    <property type="component" value="Chromosome 6"/>
</dbReference>
<evidence type="ECO:0000313" key="2">
    <source>
        <dbReference type="Proteomes" id="UP000234681"/>
    </source>
</evidence>
<proteinExistence type="predicted"/>
<organism evidence="1 2">
    <name type="scientific">Rattus norvegicus</name>
    <name type="common">Rat</name>
    <dbReference type="NCBI Taxonomy" id="10116"/>
    <lineage>
        <taxon>Eukaryota</taxon>
        <taxon>Metazoa</taxon>
        <taxon>Chordata</taxon>
        <taxon>Craniata</taxon>
        <taxon>Vertebrata</taxon>
        <taxon>Euteleostomi</taxon>
        <taxon>Mammalia</taxon>
        <taxon>Eutheria</taxon>
        <taxon>Euarchontoglires</taxon>
        <taxon>Glires</taxon>
        <taxon>Rodentia</taxon>
        <taxon>Myomorpha</taxon>
        <taxon>Muroidea</taxon>
        <taxon>Muridae</taxon>
        <taxon>Murinae</taxon>
        <taxon>Rattus</taxon>
    </lineage>
</organism>
<gene>
    <name evidence="1" type="ORF">rCG_62256</name>
</gene>
<evidence type="ECO:0000313" key="1">
    <source>
        <dbReference type="EMBL" id="EDM03636.1"/>
    </source>
</evidence>
<dbReference type="AlphaFoldDB" id="A6HC81"/>
<name>A6HC81_RAT</name>
<sequence>MYRPCHYSKTIEQLVKYIYIQRKEPKHSLVLVSAGNPQLHCFSTERQLYSIVSSILFIRSIN</sequence>
<accession>A6HC81</accession>
<protein>
    <submittedName>
        <fullName evidence="1">RCG62256</fullName>
    </submittedName>
</protein>